<gene>
    <name evidence="2" type="ORF">FRACYDRAFT_251231</name>
</gene>
<organism evidence="2 3">
    <name type="scientific">Fragilariopsis cylindrus CCMP1102</name>
    <dbReference type="NCBI Taxonomy" id="635003"/>
    <lineage>
        <taxon>Eukaryota</taxon>
        <taxon>Sar</taxon>
        <taxon>Stramenopiles</taxon>
        <taxon>Ochrophyta</taxon>
        <taxon>Bacillariophyta</taxon>
        <taxon>Bacillariophyceae</taxon>
        <taxon>Bacillariophycidae</taxon>
        <taxon>Bacillariales</taxon>
        <taxon>Bacillariaceae</taxon>
        <taxon>Fragilariopsis</taxon>
    </lineage>
</organism>
<dbReference type="InterPro" id="IPR005114">
    <property type="entry name" value="Helicase_assoc"/>
</dbReference>
<evidence type="ECO:0000313" key="2">
    <source>
        <dbReference type="EMBL" id="OEU07426.1"/>
    </source>
</evidence>
<sequence length="117" mass="14058">MLDHRVNLLNSIGFVWNQLDSTLDVMFQRLERIKRLESIVFIFRDVYEVNWMKMFNRLVLYKKQHKSTNIRHAYTDENNGSHLCAWAATQRTKLKKGKLLKERMDLLNSIDFAWVGR</sequence>
<feature type="domain" description="Helicase-associated" evidence="1">
    <location>
        <begin position="48"/>
        <end position="112"/>
    </location>
</feature>
<proteinExistence type="predicted"/>
<evidence type="ECO:0000313" key="3">
    <source>
        <dbReference type="Proteomes" id="UP000095751"/>
    </source>
</evidence>
<dbReference type="Pfam" id="PF03457">
    <property type="entry name" value="HA"/>
    <property type="match status" value="1"/>
</dbReference>
<reference evidence="2 3" key="1">
    <citation type="submission" date="2016-09" db="EMBL/GenBank/DDBJ databases">
        <title>Extensive genetic diversity and differential bi-allelic expression allows diatom success in the polar Southern Ocean.</title>
        <authorList>
            <consortium name="DOE Joint Genome Institute"/>
            <person name="Mock T."/>
            <person name="Otillar R.P."/>
            <person name="Strauss J."/>
            <person name="Dupont C."/>
            <person name="Frickenhaus S."/>
            <person name="Maumus F."/>
            <person name="Mcmullan M."/>
            <person name="Sanges R."/>
            <person name="Schmutz J."/>
            <person name="Toseland A."/>
            <person name="Valas R."/>
            <person name="Veluchamy A."/>
            <person name="Ward B.J."/>
            <person name="Allen A."/>
            <person name="Barry K."/>
            <person name="Falciatore A."/>
            <person name="Ferrante M."/>
            <person name="Fortunato A.E."/>
            <person name="Gloeckner G."/>
            <person name="Gruber A."/>
            <person name="Hipkin R."/>
            <person name="Janech M."/>
            <person name="Kroth P."/>
            <person name="Leese F."/>
            <person name="Lindquist E."/>
            <person name="Lyon B.R."/>
            <person name="Martin J."/>
            <person name="Mayer C."/>
            <person name="Parker M."/>
            <person name="Quesneville H."/>
            <person name="Raymond J."/>
            <person name="Uhlig C."/>
            <person name="Valentin K.U."/>
            <person name="Worden A.Z."/>
            <person name="Armbrust E.V."/>
            <person name="Bowler C."/>
            <person name="Green B."/>
            <person name="Moulton V."/>
            <person name="Van Oosterhout C."/>
            <person name="Grigoriev I."/>
        </authorList>
    </citation>
    <scope>NUCLEOTIDE SEQUENCE [LARGE SCALE GENOMIC DNA]</scope>
    <source>
        <strain evidence="2 3">CCMP1102</strain>
    </source>
</reference>
<dbReference type="Proteomes" id="UP000095751">
    <property type="component" value="Unassembled WGS sequence"/>
</dbReference>
<keyword evidence="3" id="KW-1185">Reference proteome</keyword>
<dbReference type="InParanoid" id="A0A1E7ENM5"/>
<evidence type="ECO:0000259" key="1">
    <source>
        <dbReference type="Pfam" id="PF03457"/>
    </source>
</evidence>
<protein>
    <recommendedName>
        <fullName evidence="1">Helicase-associated domain-containing protein</fullName>
    </recommendedName>
</protein>
<dbReference type="PANTHER" id="PTHR33418:SF1">
    <property type="entry name" value="HELICASE-ASSOCIATED DOMAIN-CONTAINING PROTEIN"/>
    <property type="match status" value="1"/>
</dbReference>
<dbReference type="Gene3D" id="6.10.140.530">
    <property type="match status" value="1"/>
</dbReference>
<dbReference type="KEGG" id="fcy:FRACYDRAFT_251231"/>
<dbReference type="EMBL" id="KV784386">
    <property type="protein sequence ID" value="OEU07426.1"/>
    <property type="molecule type" value="Genomic_DNA"/>
</dbReference>
<name>A0A1E7ENM5_9STRA</name>
<dbReference type="PANTHER" id="PTHR33418">
    <property type="entry name" value="HELICASE-ASSOCIATED"/>
    <property type="match status" value="1"/>
</dbReference>
<accession>A0A1E7ENM5</accession>
<dbReference type="AlphaFoldDB" id="A0A1E7ENM5"/>